<dbReference type="AlphaFoldDB" id="X1IRR8"/>
<protein>
    <recommendedName>
        <fullName evidence="2">DNA methylase N-4/N-6 domain-containing protein</fullName>
    </recommendedName>
</protein>
<gene>
    <name evidence="1" type="ORF">S03H2_65143</name>
</gene>
<evidence type="ECO:0000313" key="1">
    <source>
        <dbReference type="EMBL" id="GAH84412.1"/>
    </source>
</evidence>
<organism evidence="1">
    <name type="scientific">marine sediment metagenome</name>
    <dbReference type="NCBI Taxonomy" id="412755"/>
    <lineage>
        <taxon>unclassified sequences</taxon>
        <taxon>metagenomes</taxon>
        <taxon>ecological metagenomes</taxon>
    </lineage>
</organism>
<evidence type="ECO:0008006" key="2">
    <source>
        <dbReference type="Google" id="ProtNLM"/>
    </source>
</evidence>
<accession>X1IRR8</accession>
<comment type="caution">
    <text evidence="1">The sequence shown here is derived from an EMBL/GenBank/DDBJ whole genome shotgun (WGS) entry which is preliminary data.</text>
</comment>
<dbReference type="EMBL" id="BARU01042391">
    <property type="protein sequence ID" value="GAH84412.1"/>
    <property type="molecule type" value="Genomic_DNA"/>
</dbReference>
<reference evidence="1" key="1">
    <citation type="journal article" date="2014" name="Front. Microbiol.">
        <title>High frequency of phylogenetically diverse reductive dehalogenase-homologous genes in deep subseafloor sedimentary metagenomes.</title>
        <authorList>
            <person name="Kawai M."/>
            <person name="Futagami T."/>
            <person name="Toyoda A."/>
            <person name="Takaki Y."/>
            <person name="Nishi S."/>
            <person name="Hori S."/>
            <person name="Arai W."/>
            <person name="Tsubouchi T."/>
            <person name="Morono Y."/>
            <person name="Uchiyama I."/>
            <person name="Ito T."/>
            <person name="Fujiyama A."/>
            <person name="Inagaki F."/>
            <person name="Takami H."/>
        </authorList>
    </citation>
    <scope>NUCLEOTIDE SEQUENCE</scope>
    <source>
        <strain evidence="1">Expedition CK06-06</strain>
    </source>
</reference>
<proteinExistence type="predicted"/>
<sequence>LVALKQRKRFIGIEIKQSYIDMSYKRIARVQQRIF</sequence>
<name>X1IRR8_9ZZZZ</name>
<feature type="non-terminal residue" evidence="1">
    <location>
        <position position="1"/>
    </location>
</feature>